<dbReference type="RefSeq" id="WP_345466627.1">
    <property type="nucleotide sequence ID" value="NZ_BAABRP010000014.1"/>
</dbReference>
<dbReference type="InterPro" id="IPR011989">
    <property type="entry name" value="ARM-like"/>
</dbReference>
<gene>
    <name evidence="1" type="ORF">Dcar01_02964</name>
</gene>
<evidence type="ECO:0008006" key="3">
    <source>
        <dbReference type="Google" id="ProtNLM"/>
    </source>
</evidence>
<dbReference type="EMBL" id="BAABRP010000014">
    <property type="protein sequence ID" value="GAA5514210.1"/>
    <property type="molecule type" value="Genomic_DNA"/>
</dbReference>
<reference evidence="1 2" key="1">
    <citation type="submission" date="2024-02" db="EMBL/GenBank/DDBJ databases">
        <title>Deinococcus carri NBRC 110142.</title>
        <authorList>
            <person name="Ichikawa N."/>
            <person name="Katano-Makiyama Y."/>
            <person name="Hidaka K."/>
        </authorList>
    </citation>
    <scope>NUCLEOTIDE SEQUENCE [LARGE SCALE GENOMIC DNA]</scope>
    <source>
        <strain evidence="1 2">NBRC 110142</strain>
    </source>
</reference>
<name>A0ABP9WBT0_9DEIO</name>
<dbReference type="Gene3D" id="1.25.10.10">
    <property type="entry name" value="Leucine-rich Repeat Variant"/>
    <property type="match status" value="1"/>
</dbReference>
<proteinExistence type="predicted"/>
<sequence length="140" mass="15051">MALGLLLEARHARRPAGDDGGLAELLGYELAAVSLSDEDAYAALAGLETYVRSQPVPDSGALWALGKSANPRVVPVLTETLSRFLHEPEHQVVAEQALTSLLPFDELHAREAVRQAAREGQGNVQEDALAFLRVQGLTEK</sequence>
<evidence type="ECO:0000313" key="2">
    <source>
        <dbReference type="Proteomes" id="UP001401887"/>
    </source>
</evidence>
<keyword evidence="2" id="KW-1185">Reference proteome</keyword>
<protein>
    <recommendedName>
        <fullName evidence="3">HEAT repeat domain-containing protein</fullName>
    </recommendedName>
</protein>
<organism evidence="1 2">
    <name type="scientific">Deinococcus carri</name>
    <dbReference type="NCBI Taxonomy" id="1211323"/>
    <lineage>
        <taxon>Bacteria</taxon>
        <taxon>Thermotogati</taxon>
        <taxon>Deinococcota</taxon>
        <taxon>Deinococci</taxon>
        <taxon>Deinococcales</taxon>
        <taxon>Deinococcaceae</taxon>
        <taxon>Deinococcus</taxon>
    </lineage>
</organism>
<comment type="caution">
    <text evidence="1">The sequence shown here is derived from an EMBL/GenBank/DDBJ whole genome shotgun (WGS) entry which is preliminary data.</text>
</comment>
<accession>A0ABP9WBT0</accession>
<evidence type="ECO:0000313" key="1">
    <source>
        <dbReference type="EMBL" id="GAA5514210.1"/>
    </source>
</evidence>
<dbReference type="Proteomes" id="UP001401887">
    <property type="component" value="Unassembled WGS sequence"/>
</dbReference>